<name>A0AAN7B610_9PEZI</name>
<dbReference type="PANTHER" id="PTHR13367:SF34">
    <property type="match status" value="1"/>
</dbReference>
<feature type="domain" description="DUF3645" evidence="9">
    <location>
        <begin position="2422"/>
        <end position="2454"/>
    </location>
</feature>
<dbReference type="GO" id="GO:0006508">
    <property type="term" value="P:proteolysis"/>
    <property type="evidence" value="ECO:0007669"/>
    <property type="project" value="UniProtKB-KW"/>
</dbReference>
<dbReference type="GO" id="GO:0004843">
    <property type="term" value="F:cysteine-type deubiquitinase activity"/>
    <property type="evidence" value="ECO:0007669"/>
    <property type="project" value="UniProtKB-EC"/>
</dbReference>
<feature type="domain" description="DUF6606" evidence="10">
    <location>
        <begin position="17"/>
        <end position="287"/>
    </location>
</feature>
<feature type="region of interest" description="Disordered" evidence="7">
    <location>
        <begin position="1727"/>
        <end position="1760"/>
    </location>
</feature>
<evidence type="ECO:0000256" key="5">
    <source>
        <dbReference type="ARBA" id="ARBA00022801"/>
    </source>
</evidence>
<comment type="caution">
    <text evidence="11">The sequence shown here is derived from an EMBL/GenBank/DDBJ whole genome shotgun (WGS) entry which is preliminary data.</text>
</comment>
<dbReference type="InterPro" id="IPR022099">
    <property type="entry name" value="DUF3638"/>
</dbReference>
<keyword evidence="12" id="KW-1185">Reference proteome</keyword>
<sequence length="3214" mass="359438">MSSKMDFQLNRDALEFIFHHTFLPPKLPQKEDTNEAHVRALVGTFRDSMEGFLIAEPGSAPAIRPAVAMMDRFIEARSGADSDAKVRCGQISKLKPGDAALFHLRAQNAGLVLTRRDDGGILFQAFRLLAPNDKVMACKGALIREFPDRAAILPADTARDADFWHNLCDVIMKLDMQVAPIARPKSQKDGQAHPESRDTTSPLLVTGMMIDNIAGLGEIVEPERIVKRSREQVNWHDTLGSFHRSATWLLLRVTTRLVIDRQERGGGDGSKSLYKQLMAYHHGRILQIATAHKSGLISSDPIMIMQAKLARRIMKLDPSEDSSWLSLTKNVLAASQSLLDKRWKTAQHAEIASLPLDKLSSLSFREDCDLKMTRLRSHLDWIRSRSTQHSSSVGPGDLTSFTPLSNRTLPSLAGHPISGEKAAINPYELLEVEAWVESSLPTWTTELGGQGPRAKREALSGIATLIGAYRSRASSTYADAPEALSVMYLTIIELWVAMDKIAGKLIPLLLDYDPGFVPDLFHPLLLERKVEMERLKKAESYLSERKRGRYSSAFEDFGREWSFAARYYSTSSEHQVLREQIELWAENRKTEKMAEYLRIKEEYVELTRKFDNTKCDEWWSTRWRCYSHPSSCTRCAANNRRQNLQIEVFEWPLPEMSTYANALVVEISLPEVAKVWRDVTWELVSKTFRRNRNDSKSSDHAGSFYYGGSHCGLKQFCKTTSQVKPASTIKPTEVTHYRLKKITEATLSNVCVSHAPRYEYYDSSFDQAVSMERPAMAVPRNCSYGELVKGQWLEDWVRYRKHTPNDVIAGQAHCPPTTTLEEFRSFGNLRSGIGLQWANVLSQLGMPSIDFNKSSTFALVMQAVLEVGPDTAAAMVPESFRRETHRDTGSDSFVSQIVRALDSALERVRESWQNHVALALLTCLATRLLSVSPSDGISTALLEYLKQTRLVAIQWARALLEKLNESSVNEDRLQWVQRVLVTALIGMATFNMEEKHLSPILEEPHQLRIFIESAVMAKNHLPPSGKPLDPIAQQLGHRWHATMHRARESALRQIMEKKNVGLDVAIRSFWADYVPPGSGWAPRAAATQKHIVERRDSQNCITFNLLTGDLFVNGNPLSKLPLAYQQHTVFTELFGDQVLDVGPSSDPGMEFSACRRQHGWVVHFRMVDGHLVVRTAAAEALGDGGKQLETWEYIPRHHLKTDLTSTFVKNYAHWLNLSTMELEFRPLDSKWITTPHNWRLSCAGSMHILKNGMGSSLVVGPASPTAQLVNEILRAVEDPWDIDTTLDWDSQTLVINLPRLGLSFTVQEGSETVESKNYTGMTVDANQRAGTLIGLAHKLVLRPQQKHGFRRIVVPRGKIEWSYPRDSHVKVSIIMDGAQHGRHESFVVDDKLGLLIDAGSLHSKLYLCLLHAVTSHCLPDPLTSRTGTEEALRILQGAAVKSYPALDEDSAACLARIALLSPGRQFYPLHLKVMEQVKWDRNLPSLSQHDAFWTLALSIDSHYRAHEEVFCLEGKSLRDSKSRPQRIFEQPERTWSPLLGDRAGIRNANFRVSEFDAEKQTTKFDEWYRLGDMEQTGTAKNRAAVASLSRCVHKGQQLLLVKSPKSLTQTIVNINGDKFSGYRDAIVDLAFKVDNSTGSLKGLWCGLHRALAREGSKYRKMFFLSGLLYAEGSSLKMIQTLMALGNATLTFSKPPMFPPPDAKFDLTVTRALLPEITRKIVEEGSKGLDDCPERDLDRRADESDGHYDRRQKETWRDNSSKAVRDFSNDLAAQTRSSWTVSPPGDRRYSTYLNIALIMEGVREKVEMARRTDAFMAHMNSVQNELLRWEVVKPSTKVASRVSPSTPPSSKLAFVGAMSLFSSGPEGAGARLMMSLDCPELRDLTARCLALRDSEADKSHCLAPLVDDLSQSHSPQSFQSSYLAELRRSMASAVPTSQVSLQRDGEFIQEIQGVLGRNLAAASERHNAMYSEIGLALSVSSLAGQVCQGAACYPRLSPVFLLQRLTRAFWNQLSKQWQACLVSFALSLISLQRAERLHAQSLNLPKQWSDLKRELLNNGDHDRPDWDVLEYPERLLLEIEQGILTRPIQGDVAAVMRSPPNDRNAVMQLNMGEGKSSVIVPIVAAALADGHSLVRVVVAKPQASQMQHMLIGKLGRLINRPVFYLPFSRSIQLLSTEVQGIRNMIKKCQEEGGVLLVQPEHLLSFKLMGIDKSWAAEGDKKQVSALGKEIISLYREFERVSRDIVDESDENFSVKFELIYTMGAQEAVEMSPDRWVVIQHLLDMTEAVVRELLIASGSKMIKDGILFDDHGPRRVPLIRISSEVAAEELVKKLATQACQRGLTGFPIHHQTPRMQKALLNYILLESPPTEDVFIVEDPDHGLFSVPALKNVALLLRGLFAKGVFRFALGQKRYRVNYGLAPDRRPPTMLAVPYRAKDMPSPRSEFSHPDVVIMLTCLSYYYGGLSNVELYTCMELLSKSDQGHEEYGRWAVKSPGLPPSFRHFSAINLKDRAQCEDEVFPALRYTRATIDYYLAMVVFPKEMKQFPLKLSASGWDLARQKQHPMTGFSGTNDSKTVLPLSVKALDLQPHTNAAVLSTILSEENTVLELGGGSDQSQVSALTEDMLLGCLGQTQPAMRVILDVGAQIIESSNVQMATRFLESVSTAEADAVIFFNGEDELSVLNRHGVVDSFLTSPFLTQTDRCLVYLDQAHTRGTDLKLPENYRAAVTLGPGVTKDTLVQACMRMRKLGKGQSVTFIVSPEMQKRIHKIRGTGEEQPLVVSDVVAWALWETWNEEERNMPLWAVQGTRNVNQENIWRQAEASRDGFTASHARQYLEPDAMSLEKRYRAKPTGMEGDAGVSELLNDLSIGSSSDLASDRGDSQLVAIKKKLTSFTQSTRSGGLSFSSATLQEEQERELSPEIVQEAQLSRPAPRKALGHAMHPDVLAFAGTGVIPTDSAALLPAYGAMAKTSVTSLFGSQSGVSSFPTDLLVTRDFVRTVEETGPSYRSDSYQRGVQWILLSTCPSSGARKMVIVSQWEADQLKSVIEQRASGQEVPVKLHAYLPRATLTFQTMEDLDTYVVPDHTSSTTMPLAATVPPPPELIMQLNLFAGQVYLRNYDEYARLCRYLGLIYTAKREGVEEETMVVDQSDESDGARDGFVGKKAYPGECAFDVNPVPFLAEMYKKIRRDCVGGLEKTHMGRILAGEILTERDFDA</sequence>
<dbReference type="Pfam" id="PF12340">
    <property type="entry name" value="DUF3638"/>
    <property type="match status" value="1"/>
</dbReference>
<dbReference type="Pfam" id="PF12359">
    <property type="entry name" value="DUF3645"/>
    <property type="match status" value="1"/>
</dbReference>
<evidence type="ECO:0000256" key="3">
    <source>
        <dbReference type="ARBA" id="ARBA00022670"/>
    </source>
</evidence>
<dbReference type="PANTHER" id="PTHR13367">
    <property type="entry name" value="UBIQUITIN THIOESTERASE"/>
    <property type="match status" value="1"/>
</dbReference>
<dbReference type="InterPro" id="IPR022105">
    <property type="entry name" value="DUF3645"/>
</dbReference>
<evidence type="ECO:0000259" key="9">
    <source>
        <dbReference type="Pfam" id="PF12359"/>
    </source>
</evidence>
<comment type="catalytic activity">
    <reaction evidence="1">
        <text>Thiol-dependent hydrolysis of ester, thioester, amide, peptide and isopeptide bonds formed by the C-terminal Gly of ubiquitin (a 76-residue protein attached to proteins as an intracellular targeting signal).</text>
        <dbReference type="EC" id="3.4.19.12"/>
    </reaction>
</comment>
<dbReference type="InterPro" id="IPR051346">
    <property type="entry name" value="OTU_Deubiquitinase"/>
</dbReference>
<evidence type="ECO:0000256" key="7">
    <source>
        <dbReference type="SAM" id="MobiDB-lite"/>
    </source>
</evidence>
<dbReference type="Proteomes" id="UP001301769">
    <property type="component" value="Unassembled WGS sequence"/>
</dbReference>
<evidence type="ECO:0000256" key="1">
    <source>
        <dbReference type="ARBA" id="ARBA00000707"/>
    </source>
</evidence>
<feature type="domain" description="DUF3638" evidence="8">
    <location>
        <begin position="2064"/>
        <end position="2290"/>
    </location>
</feature>
<keyword evidence="3" id="KW-0645">Protease</keyword>
<reference evidence="11" key="2">
    <citation type="submission" date="2023-05" db="EMBL/GenBank/DDBJ databases">
        <authorList>
            <consortium name="Lawrence Berkeley National Laboratory"/>
            <person name="Steindorff A."/>
            <person name="Hensen N."/>
            <person name="Bonometti L."/>
            <person name="Westerberg I."/>
            <person name="Brannstrom I.O."/>
            <person name="Guillou S."/>
            <person name="Cros-Aarteil S."/>
            <person name="Calhoun S."/>
            <person name="Haridas S."/>
            <person name="Kuo A."/>
            <person name="Mondo S."/>
            <person name="Pangilinan J."/>
            <person name="Riley R."/>
            <person name="Labutti K."/>
            <person name="Andreopoulos B."/>
            <person name="Lipzen A."/>
            <person name="Chen C."/>
            <person name="Yanf M."/>
            <person name="Daum C."/>
            <person name="Ng V."/>
            <person name="Clum A."/>
            <person name="Ohm R."/>
            <person name="Martin F."/>
            <person name="Silar P."/>
            <person name="Natvig D."/>
            <person name="Lalanne C."/>
            <person name="Gautier V."/>
            <person name="Ament-Velasquez S.L."/>
            <person name="Kruys A."/>
            <person name="Hutchinson M.I."/>
            <person name="Powell A.J."/>
            <person name="Barry K."/>
            <person name="Miller A.N."/>
            <person name="Grigoriev I.V."/>
            <person name="Debuchy R."/>
            <person name="Gladieux P."/>
            <person name="Thoren M.H."/>
            <person name="Johannesson H."/>
        </authorList>
    </citation>
    <scope>NUCLEOTIDE SEQUENCE</scope>
    <source>
        <strain evidence="11">PSN293</strain>
    </source>
</reference>
<accession>A0AAN7B610</accession>
<proteinExistence type="predicted"/>
<evidence type="ECO:0000256" key="2">
    <source>
        <dbReference type="ARBA" id="ARBA00012759"/>
    </source>
</evidence>
<dbReference type="Pfam" id="PF20255">
    <property type="entry name" value="DUF6606"/>
    <property type="match status" value="1"/>
</dbReference>
<dbReference type="InterPro" id="IPR046541">
    <property type="entry name" value="DUF6606"/>
</dbReference>
<keyword evidence="4" id="KW-0833">Ubl conjugation pathway</keyword>
<keyword evidence="5" id="KW-0378">Hydrolase</keyword>
<evidence type="ECO:0000259" key="8">
    <source>
        <dbReference type="Pfam" id="PF12340"/>
    </source>
</evidence>
<evidence type="ECO:0000259" key="10">
    <source>
        <dbReference type="Pfam" id="PF20255"/>
    </source>
</evidence>
<dbReference type="EC" id="3.4.19.12" evidence="2"/>
<organism evidence="11 12">
    <name type="scientific">Rhypophila decipiens</name>
    <dbReference type="NCBI Taxonomy" id="261697"/>
    <lineage>
        <taxon>Eukaryota</taxon>
        <taxon>Fungi</taxon>
        <taxon>Dikarya</taxon>
        <taxon>Ascomycota</taxon>
        <taxon>Pezizomycotina</taxon>
        <taxon>Sordariomycetes</taxon>
        <taxon>Sordariomycetidae</taxon>
        <taxon>Sordariales</taxon>
        <taxon>Naviculisporaceae</taxon>
        <taxon>Rhypophila</taxon>
    </lineage>
</organism>
<reference evidence="11" key="1">
    <citation type="journal article" date="2023" name="Mol. Phylogenet. Evol.">
        <title>Genome-scale phylogeny and comparative genomics of the fungal order Sordariales.</title>
        <authorList>
            <person name="Hensen N."/>
            <person name="Bonometti L."/>
            <person name="Westerberg I."/>
            <person name="Brannstrom I.O."/>
            <person name="Guillou S."/>
            <person name="Cros-Aarteil S."/>
            <person name="Calhoun S."/>
            <person name="Haridas S."/>
            <person name="Kuo A."/>
            <person name="Mondo S."/>
            <person name="Pangilinan J."/>
            <person name="Riley R."/>
            <person name="LaButti K."/>
            <person name="Andreopoulos B."/>
            <person name="Lipzen A."/>
            <person name="Chen C."/>
            <person name="Yan M."/>
            <person name="Daum C."/>
            <person name="Ng V."/>
            <person name="Clum A."/>
            <person name="Steindorff A."/>
            <person name="Ohm R.A."/>
            <person name="Martin F."/>
            <person name="Silar P."/>
            <person name="Natvig D.O."/>
            <person name="Lalanne C."/>
            <person name="Gautier V."/>
            <person name="Ament-Velasquez S.L."/>
            <person name="Kruys A."/>
            <person name="Hutchinson M.I."/>
            <person name="Powell A.J."/>
            <person name="Barry K."/>
            <person name="Miller A.N."/>
            <person name="Grigoriev I.V."/>
            <person name="Debuchy R."/>
            <person name="Gladieux P."/>
            <person name="Hiltunen Thoren M."/>
            <person name="Johannesson H."/>
        </authorList>
    </citation>
    <scope>NUCLEOTIDE SEQUENCE</scope>
    <source>
        <strain evidence="11">PSN293</strain>
    </source>
</reference>
<evidence type="ECO:0000313" key="12">
    <source>
        <dbReference type="Proteomes" id="UP001301769"/>
    </source>
</evidence>
<evidence type="ECO:0000256" key="6">
    <source>
        <dbReference type="ARBA" id="ARBA00022807"/>
    </source>
</evidence>
<dbReference type="EMBL" id="MU858151">
    <property type="protein sequence ID" value="KAK4211357.1"/>
    <property type="molecule type" value="Genomic_DNA"/>
</dbReference>
<evidence type="ECO:0000313" key="11">
    <source>
        <dbReference type="EMBL" id="KAK4211357.1"/>
    </source>
</evidence>
<keyword evidence="6" id="KW-0788">Thiol protease</keyword>
<gene>
    <name evidence="11" type="ORF">QBC37DRAFT_389750</name>
</gene>
<protein>
    <recommendedName>
        <fullName evidence="2">ubiquitinyl hydrolase 1</fullName>
        <ecNumber evidence="2">3.4.19.12</ecNumber>
    </recommendedName>
</protein>
<evidence type="ECO:0000256" key="4">
    <source>
        <dbReference type="ARBA" id="ARBA00022786"/>
    </source>
</evidence>